<dbReference type="PROSITE" id="PS50110">
    <property type="entry name" value="RESPONSE_REGULATORY"/>
    <property type="match status" value="1"/>
</dbReference>
<dbReference type="SUPFAM" id="SSF52172">
    <property type="entry name" value="CheY-like"/>
    <property type="match status" value="1"/>
</dbReference>
<evidence type="ECO:0000256" key="1">
    <source>
        <dbReference type="PROSITE-ProRule" id="PRU00169"/>
    </source>
</evidence>
<evidence type="ECO:0000313" key="3">
    <source>
        <dbReference type="EMBL" id="CCI25127.1"/>
    </source>
</evidence>
<evidence type="ECO:0000313" key="4">
    <source>
        <dbReference type="Proteomes" id="UP000005291"/>
    </source>
</evidence>
<dbReference type="PANTHER" id="PTHR43228">
    <property type="entry name" value="TWO-COMPONENT RESPONSE REGULATOR"/>
    <property type="match status" value="1"/>
</dbReference>
<sequence>MEKWGDGKCREVKAKRLTGSTMMTSETSRERKMIITKPREPIKVLIADDHELTCLGLKTLISQQQDCQVVGIAVNGQQAIDLAKSCQPDVIILDIGMPVLDGHSAAIQIKQFDPYIRIIAYSSLPKLPMEKNNQSIAFDLYCSKDISSQALINAIDDLGKLAQSDKHQSRRVG</sequence>
<dbReference type="CDD" id="cd17535">
    <property type="entry name" value="REC_NarL-like"/>
    <property type="match status" value="1"/>
</dbReference>
<keyword evidence="1" id="KW-0597">Phosphoprotein</keyword>
<dbReference type="InterPro" id="IPR001789">
    <property type="entry name" value="Sig_transdc_resp-reg_receiver"/>
</dbReference>
<gene>
    <name evidence="3" type="ORF">MICAG_2700011</name>
</gene>
<proteinExistence type="predicted"/>
<name>I4HSV3_MICAE</name>
<dbReference type="InterPro" id="IPR052048">
    <property type="entry name" value="ST_Response_Regulator"/>
</dbReference>
<dbReference type="HOGENOM" id="CLU_000445_69_15_3"/>
<comment type="caution">
    <text evidence="3">The sequence shown here is derived from an EMBL/GenBank/DDBJ whole genome shotgun (WGS) entry which is preliminary data.</text>
</comment>
<dbReference type="InterPro" id="IPR058245">
    <property type="entry name" value="NreC/VraR/RcsB-like_REC"/>
</dbReference>
<dbReference type="PANTHER" id="PTHR43228:SF1">
    <property type="entry name" value="TWO-COMPONENT RESPONSE REGULATOR ARR22"/>
    <property type="match status" value="1"/>
</dbReference>
<dbReference type="InterPro" id="IPR011006">
    <property type="entry name" value="CheY-like_superfamily"/>
</dbReference>
<dbReference type="GO" id="GO:0000160">
    <property type="term" value="P:phosphorelay signal transduction system"/>
    <property type="evidence" value="ECO:0007669"/>
    <property type="project" value="InterPro"/>
</dbReference>
<dbReference type="Proteomes" id="UP000005291">
    <property type="component" value="Unassembled WGS sequence"/>
</dbReference>
<protein>
    <submittedName>
        <fullName evidence="3">Two-component response regulator</fullName>
    </submittedName>
</protein>
<accession>I4HSV3</accession>
<reference evidence="3 4" key="1">
    <citation type="submission" date="2012-04" db="EMBL/GenBank/DDBJ databases">
        <authorList>
            <person name="Genoscope - CEA"/>
        </authorList>
    </citation>
    <scope>NUCLEOTIDE SEQUENCE [LARGE SCALE GENOMIC DNA]</scope>
    <source>
        <strain evidence="3 4">9808</strain>
    </source>
</reference>
<feature type="modified residue" description="4-aspartylphosphate" evidence="1">
    <location>
        <position position="94"/>
    </location>
</feature>
<dbReference type="AlphaFoldDB" id="I4HSV3"/>
<dbReference type="SMART" id="SM00448">
    <property type="entry name" value="REC"/>
    <property type="match status" value="1"/>
</dbReference>
<evidence type="ECO:0000259" key="2">
    <source>
        <dbReference type="PROSITE" id="PS50110"/>
    </source>
</evidence>
<organism evidence="3 4">
    <name type="scientific">Microcystis aeruginosa PCC 9808</name>
    <dbReference type="NCBI Taxonomy" id="1160284"/>
    <lineage>
        <taxon>Bacteria</taxon>
        <taxon>Bacillati</taxon>
        <taxon>Cyanobacteriota</taxon>
        <taxon>Cyanophyceae</taxon>
        <taxon>Oscillatoriophycideae</taxon>
        <taxon>Chroococcales</taxon>
        <taxon>Microcystaceae</taxon>
        <taxon>Microcystis</taxon>
    </lineage>
</organism>
<feature type="domain" description="Response regulatory" evidence="2">
    <location>
        <begin position="43"/>
        <end position="159"/>
    </location>
</feature>
<dbReference type="Pfam" id="PF00072">
    <property type="entry name" value="Response_reg"/>
    <property type="match status" value="1"/>
</dbReference>
<dbReference type="Gene3D" id="3.40.50.2300">
    <property type="match status" value="1"/>
</dbReference>
<dbReference type="EMBL" id="CAIN01000191">
    <property type="protein sequence ID" value="CCI25127.1"/>
    <property type="molecule type" value="Genomic_DNA"/>
</dbReference>